<comment type="caution">
    <text evidence="5">The sequence shown here is derived from an EMBL/GenBank/DDBJ whole genome shotgun (WGS) entry which is preliminary data.</text>
</comment>
<dbReference type="PROSITE" id="PS00041">
    <property type="entry name" value="HTH_ARAC_FAMILY_1"/>
    <property type="match status" value="1"/>
</dbReference>
<dbReference type="SUPFAM" id="SSF51215">
    <property type="entry name" value="Regulatory protein AraC"/>
    <property type="match status" value="1"/>
</dbReference>
<evidence type="ECO:0000256" key="2">
    <source>
        <dbReference type="ARBA" id="ARBA00023125"/>
    </source>
</evidence>
<dbReference type="InterPro" id="IPR018062">
    <property type="entry name" value="HTH_AraC-typ_CS"/>
</dbReference>
<dbReference type="OrthoDB" id="4480133at2"/>
<dbReference type="Pfam" id="PF22200">
    <property type="entry name" value="ExsA_N"/>
    <property type="match status" value="1"/>
</dbReference>
<name>A0A327WEQ1_9BACT</name>
<accession>A0A327WEQ1</accession>
<dbReference type="InterPro" id="IPR054015">
    <property type="entry name" value="ExsA-like_N"/>
</dbReference>
<protein>
    <submittedName>
        <fullName evidence="5">AraC-like DNA-binding protein</fullName>
    </submittedName>
</protein>
<keyword evidence="2 5" id="KW-0238">DNA-binding</keyword>
<evidence type="ECO:0000256" key="1">
    <source>
        <dbReference type="ARBA" id="ARBA00023015"/>
    </source>
</evidence>
<dbReference type="RefSeq" id="WP_111590554.1">
    <property type="nucleotide sequence ID" value="NZ_QLMA01000001.1"/>
</dbReference>
<gene>
    <name evidence="5" type="ORF">CLV59_101651</name>
</gene>
<dbReference type="GO" id="GO:0043565">
    <property type="term" value="F:sequence-specific DNA binding"/>
    <property type="evidence" value="ECO:0007669"/>
    <property type="project" value="InterPro"/>
</dbReference>
<dbReference type="Proteomes" id="UP000249819">
    <property type="component" value="Unassembled WGS sequence"/>
</dbReference>
<reference evidence="5 6" key="1">
    <citation type="submission" date="2018-06" db="EMBL/GenBank/DDBJ databases">
        <title>Genomic Encyclopedia of Archaeal and Bacterial Type Strains, Phase II (KMG-II): from individual species to whole genera.</title>
        <authorList>
            <person name="Goeker M."/>
        </authorList>
    </citation>
    <scope>NUCLEOTIDE SEQUENCE [LARGE SCALE GENOMIC DNA]</scope>
    <source>
        <strain evidence="5 6">DSM 29821</strain>
    </source>
</reference>
<dbReference type="Pfam" id="PF12833">
    <property type="entry name" value="HTH_18"/>
    <property type="match status" value="1"/>
</dbReference>
<dbReference type="InterPro" id="IPR018060">
    <property type="entry name" value="HTH_AraC"/>
</dbReference>
<dbReference type="EMBL" id="QLMA01000001">
    <property type="protein sequence ID" value="RAJ87886.1"/>
    <property type="molecule type" value="Genomic_DNA"/>
</dbReference>
<dbReference type="AlphaFoldDB" id="A0A327WEQ1"/>
<dbReference type="SUPFAM" id="SSF46689">
    <property type="entry name" value="Homeodomain-like"/>
    <property type="match status" value="2"/>
</dbReference>
<evidence type="ECO:0000259" key="4">
    <source>
        <dbReference type="PROSITE" id="PS01124"/>
    </source>
</evidence>
<dbReference type="InterPro" id="IPR009057">
    <property type="entry name" value="Homeodomain-like_sf"/>
</dbReference>
<proteinExistence type="predicted"/>
<keyword evidence="1" id="KW-0805">Transcription regulation</keyword>
<dbReference type="SMART" id="SM00342">
    <property type="entry name" value="HTH_ARAC"/>
    <property type="match status" value="1"/>
</dbReference>
<dbReference type="InterPro" id="IPR037923">
    <property type="entry name" value="HTH-like"/>
</dbReference>
<keyword evidence="6" id="KW-1185">Reference proteome</keyword>
<evidence type="ECO:0000313" key="5">
    <source>
        <dbReference type="EMBL" id="RAJ87886.1"/>
    </source>
</evidence>
<dbReference type="PANTHER" id="PTHR43280">
    <property type="entry name" value="ARAC-FAMILY TRANSCRIPTIONAL REGULATOR"/>
    <property type="match status" value="1"/>
</dbReference>
<dbReference type="GO" id="GO:0003700">
    <property type="term" value="F:DNA-binding transcription factor activity"/>
    <property type="evidence" value="ECO:0007669"/>
    <property type="project" value="InterPro"/>
</dbReference>
<dbReference type="PANTHER" id="PTHR43280:SF2">
    <property type="entry name" value="HTH-TYPE TRANSCRIPTIONAL REGULATOR EXSA"/>
    <property type="match status" value="1"/>
</dbReference>
<evidence type="ECO:0000313" key="6">
    <source>
        <dbReference type="Proteomes" id="UP000249819"/>
    </source>
</evidence>
<dbReference type="PROSITE" id="PS01124">
    <property type="entry name" value="HTH_ARAC_FAMILY_2"/>
    <property type="match status" value="1"/>
</dbReference>
<dbReference type="Gene3D" id="1.10.10.60">
    <property type="entry name" value="Homeodomain-like"/>
    <property type="match status" value="1"/>
</dbReference>
<organism evidence="5 6">
    <name type="scientific">Chitinophaga dinghuensis</name>
    <dbReference type="NCBI Taxonomy" id="1539050"/>
    <lineage>
        <taxon>Bacteria</taxon>
        <taxon>Pseudomonadati</taxon>
        <taxon>Bacteroidota</taxon>
        <taxon>Chitinophagia</taxon>
        <taxon>Chitinophagales</taxon>
        <taxon>Chitinophagaceae</taxon>
        <taxon>Chitinophaga</taxon>
    </lineage>
</organism>
<feature type="domain" description="HTH araC/xylS-type" evidence="4">
    <location>
        <begin position="190"/>
        <end position="288"/>
    </location>
</feature>
<keyword evidence="3" id="KW-0804">Transcription</keyword>
<sequence length="296" mass="33880">MLPRYPQALEQIKGSPLIKLTYSGKSVIASYKQVEQSNRSEGFLTAHTLVFQISGCKEIHLPDENIMAHPGDIILLKRGAYYMSNLMPDGKDPYQSLVLHMDDNLLRSFLSEDAGIDFTKNILPAPMVMACNDQVISVRNTILEYIERPHENTSLLLELKLREVLLLLLSGENRRHILAYFHHMFCQSSEHLIMTIKANLLKPLSLQEYASLCGLSLSTFKREFSRIYNASPKKWINDEKLKHAHYLLQQSDKNINEISDECGFEQTSYFIKCYKAFYGETPGISRKPKITATTMN</sequence>
<evidence type="ECO:0000256" key="3">
    <source>
        <dbReference type="ARBA" id="ARBA00023163"/>
    </source>
</evidence>